<dbReference type="SUPFAM" id="SSF74853">
    <property type="entry name" value="Lamin A/C globular tail domain"/>
    <property type="match status" value="1"/>
</dbReference>
<sequence length="789" mass="87184">MIVQRRGRRWRRLRPTSRDADLADGLAAAVHDPLWMLCRQWQVGEFRGEDAGSPVDVDVTVEHDELDRFERRGERGGEVVPYEGGPLESAIERERVLTADPPARIAAEAGTVFLETLEANEFLDEDNEPYSASDFDGDYRLSRPTEPMPERDRRYYRVVEDRVLDGATIFDALRDALAADPPTFEDVPLPEGVERLDDIGAERANKYVNAAEAYCEWYLELYDEPGDDGDAWRPTRLEYDGAVVTGSGDDENTFELQGYTGGRLHWHAFSPTEDTLGNVDGAPVTDGGELESTDADRSRIPADDEEPKDDDARKRIDQSNLTDRFEAIGRTERIDSSNLDTTPSSDVNETAADEEEEWLVPTPVTFPGMPSPRWWEVENAGLLFGDVSLDGSNLVRMLVHEFALTYGNDWFRVPIEDVPVGALTRIPECTVTDSFGVSESVTSGEDDEWRLFSHDLPNENHNQGLFLPPTVSDAIESDPVEEVLFGRDPMANLVFALERLVEGTTGEPIDRTEFRRPRLEIVRANPNDDPDEEFVELANSGDDAFSLADCRLEVHSDGELDAGIDLDDEVTLDADKRLTVYTGDAGVRDGIGIGTDASVLEEAETVSVVRFEESDDVGGGDDPDGDDPKFRRVIAKRALSTVDEADAAYRLASTVPDHWYPFSIEPTEAQAGVGGNGGKLGSDGGALTGDDRLLLSILLDAASLDVHVDELPLPEGRLLDPEEESLPKGDGVLKLHEDAVTRSGRTAERHYQYVHWADGTVHCWSGRTVQPGYGELASALRFDVLDDLE</sequence>
<protein>
    <submittedName>
        <fullName evidence="3">Lamin tail domain-containing protein</fullName>
    </submittedName>
</protein>
<accession>A0AAP2YZB0</accession>
<feature type="compositionally biased region" description="Basic and acidic residues" evidence="1">
    <location>
        <begin position="137"/>
        <end position="147"/>
    </location>
</feature>
<feature type="region of interest" description="Disordered" evidence="1">
    <location>
        <begin position="127"/>
        <end position="147"/>
    </location>
</feature>
<evidence type="ECO:0000259" key="2">
    <source>
        <dbReference type="PROSITE" id="PS51841"/>
    </source>
</evidence>
<feature type="region of interest" description="Disordered" evidence="1">
    <location>
        <begin position="271"/>
        <end position="318"/>
    </location>
</feature>
<gene>
    <name evidence="3" type="ORF">OB960_13075</name>
</gene>
<dbReference type="Gene3D" id="2.60.40.1260">
    <property type="entry name" value="Lamin Tail domain"/>
    <property type="match status" value="1"/>
</dbReference>
<proteinExistence type="predicted"/>
<dbReference type="RefSeq" id="WP_338004153.1">
    <property type="nucleotide sequence ID" value="NZ_JAOPKA010000007.1"/>
</dbReference>
<dbReference type="AlphaFoldDB" id="A0AAP2YZB0"/>
<name>A0AAP2YZB0_9EURY</name>
<reference evidence="3" key="1">
    <citation type="submission" date="2022-09" db="EMBL/GenBank/DDBJ databases">
        <title>Enrichment on poylsaccharides allowed isolation of novel metabolic and taxonomic groups of Haloarchaea.</title>
        <authorList>
            <person name="Sorokin D.Y."/>
            <person name="Elcheninov A.G."/>
            <person name="Khizhniak T.V."/>
            <person name="Kolganova T.V."/>
            <person name="Kublanov I.V."/>
        </authorList>
    </citation>
    <scope>NUCLEOTIDE SEQUENCE</scope>
    <source>
        <strain evidence="3">AArc-xg1-1</strain>
    </source>
</reference>
<evidence type="ECO:0000256" key="1">
    <source>
        <dbReference type="SAM" id="MobiDB-lite"/>
    </source>
</evidence>
<dbReference type="PROSITE" id="PS51841">
    <property type="entry name" value="LTD"/>
    <property type="match status" value="1"/>
</dbReference>
<dbReference type="InterPro" id="IPR001322">
    <property type="entry name" value="Lamin_tail_dom"/>
</dbReference>
<organism evidence="3 4">
    <name type="scientific">Natronoglomus mannanivorans</name>
    <dbReference type="NCBI Taxonomy" id="2979990"/>
    <lineage>
        <taxon>Archaea</taxon>
        <taxon>Methanobacteriati</taxon>
        <taxon>Methanobacteriota</taxon>
        <taxon>Stenosarchaea group</taxon>
        <taxon>Halobacteria</taxon>
        <taxon>Halobacteriales</taxon>
        <taxon>Natrialbaceae</taxon>
        <taxon>Natronoglomus</taxon>
    </lineage>
</organism>
<evidence type="ECO:0000313" key="3">
    <source>
        <dbReference type="EMBL" id="MCU4742329.1"/>
    </source>
</evidence>
<evidence type="ECO:0000313" key="4">
    <source>
        <dbReference type="Proteomes" id="UP001321018"/>
    </source>
</evidence>
<dbReference type="InterPro" id="IPR036415">
    <property type="entry name" value="Lamin_tail_dom_sf"/>
</dbReference>
<comment type="caution">
    <text evidence="3">The sequence shown here is derived from an EMBL/GenBank/DDBJ whole genome shotgun (WGS) entry which is preliminary data.</text>
</comment>
<feature type="domain" description="LTD" evidence="2">
    <location>
        <begin position="510"/>
        <end position="643"/>
    </location>
</feature>
<dbReference type="EMBL" id="JAOPKA010000007">
    <property type="protein sequence ID" value="MCU4742329.1"/>
    <property type="molecule type" value="Genomic_DNA"/>
</dbReference>
<dbReference type="Proteomes" id="UP001321018">
    <property type="component" value="Unassembled WGS sequence"/>
</dbReference>